<feature type="repeat" description="PPR" evidence="2">
    <location>
        <begin position="385"/>
        <end position="419"/>
    </location>
</feature>
<keyword evidence="4" id="KW-1185">Reference proteome</keyword>
<dbReference type="Gene3D" id="1.25.40.10">
    <property type="entry name" value="Tetratricopeptide repeat domain"/>
    <property type="match status" value="5"/>
</dbReference>
<feature type="repeat" description="PPR" evidence="2">
    <location>
        <begin position="560"/>
        <end position="594"/>
    </location>
</feature>
<dbReference type="Pfam" id="PF01535">
    <property type="entry name" value="PPR"/>
    <property type="match status" value="1"/>
</dbReference>
<evidence type="ECO:0000313" key="3">
    <source>
        <dbReference type="EMBL" id="KAJ8512431.1"/>
    </source>
</evidence>
<feature type="repeat" description="PPR" evidence="2">
    <location>
        <begin position="420"/>
        <end position="454"/>
    </location>
</feature>
<evidence type="ECO:0008006" key="5">
    <source>
        <dbReference type="Google" id="ProtNLM"/>
    </source>
</evidence>
<dbReference type="EMBL" id="JAQQAF010000001">
    <property type="protein sequence ID" value="KAJ8512431.1"/>
    <property type="molecule type" value="Genomic_DNA"/>
</dbReference>
<dbReference type="Pfam" id="PF12854">
    <property type="entry name" value="PPR_1"/>
    <property type="match status" value="2"/>
</dbReference>
<dbReference type="Pfam" id="PF13041">
    <property type="entry name" value="PPR_2"/>
    <property type="match status" value="5"/>
</dbReference>
<reference evidence="3 4" key="1">
    <citation type="submission" date="2022-12" db="EMBL/GenBank/DDBJ databases">
        <title>Chromosome-scale assembly of the Ensete ventricosum genome.</title>
        <authorList>
            <person name="Dussert Y."/>
            <person name="Stocks J."/>
            <person name="Wendawek A."/>
            <person name="Woldeyes F."/>
            <person name="Nichols R.A."/>
            <person name="Borrell J.S."/>
        </authorList>
    </citation>
    <scope>NUCLEOTIDE SEQUENCE [LARGE SCALE GENOMIC DNA]</scope>
    <source>
        <strain evidence="4">cv. Maze</strain>
        <tissue evidence="3">Seeds</tissue>
    </source>
</reference>
<sequence length="720" mass="79623">MIKLERGLLRRALAARFPLPLSPPSFASSLSSFDEQACSSSDDVEGDASSKLRNAKSIESCAGDPLPALFPVVAVALRTLNWTLVQEVGFSEAVASHGFPHALEAFSMLMGVFSSGGMQREVRCLLAGVLGFCRYADCSSIGLLPTLVELSRGALNLLQVYGAAVQILAEHSLVEDALETYYEAKRMGLQIGVPLSNLLLKVLVKSNNMDKAKCLFNNMKSCSPLPNVYSYTIMVHMYTSKDIFDIYEAGRILTEMEMSGVKPNAVTYDMYIRGLCRAGDVKSAWEFLQDLQSRGDVLNGYNLLVEMVSSGIIPTMVSYSSLLHVLCMKGEMGCALSLFNELHSRGYAHDLVSYGILIDAYCKHGDLDAASKLWQEMVQNNVVPDAYSYTSIIFAHCRNGCLKEALDHFELMVNNGVMPTVVTCTLIVDGFCKQYRTVEAFEFLHEMHKWGIVPNIFMYSVILKGLCMEGKSVCTWGILGAMIKKGIVPDVVVYTILIDGLMKITKVEEAWRLFAGMSKVGVMPNIFTYTSIIDGLCKNGRLPEALICFEEMIREGFVPDRIVYTSLIDGYCTCKDMMKAVELFNNMTQSGLVPDAHTYTCLIDGYSKLLLMDVAVSLLDEMLKLGLSPTVVTYTAVITGYRKLGDWDRAYELREAQVMLMSVIVRITIFITLYVLEMTVHDDVLEEVTSICLLGASLTNQMYFDQGVHAGTNPVHHSSA</sequence>
<dbReference type="InterPro" id="IPR051222">
    <property type="entry name" value="PPR/CCM1_RNA-binding"/>
</dbReference>
<feature type="repeat" description="PPR" evidence="2">
    <location>
        <begin position="315"/>
        <end position="349"/>
    </location>
</feature>
<dbReference type="AlphaFoldDB" id="A0AAV8RZ57"/>
<feature type="repeat" description="PPR" evidence="2">
    <location>
        <begin position="264"/>
        <end position="298"/>
    </location>
</feature>
<evidence type="ECO:0000256" key="1">
    <source>
        <dbReference type="ARBA" id="ARBA00022737"/>
    </source>
</evidence>
<feature type="repeat" description="PPR" evidence="2">
    <location>
        <begin position="595"/>
        <end position="629"/>
    </location>
</feature>
<gene>
    <name evidence="3" type="ORF">OPV22_002865</name>
</gene>
<dbReference type="SUPFAM" id="SSF81901">
    <property type="entry name" value="HCP-like"/>
    <property type="match status" value="1"/>
</dbReference>
<protein>
    <recommendedName>
        <fullName evidence="5">Pentacotripeptide-repeat region of PRORP domain-containing protein</fullName>
    </recommendedName>
</protein>
<evidence type="ECO:0000256" key="2">
    <source>
        <dbReference type="PROSITE-ProRule" id="PRU00708"/>
    </source>
</evidence>
<feature type="repeat" description="PPR" evidence="2">
    <location>
        <begin position="525"/>
        <end position="559"/>
    </location>
</feature>
<comment type="caution">
    <text evidence="3">The sequence shown here is derived from an EMBL/GenBank/DDBJ whole genome shotgun (WGS) entry which is preliminary data.</text>
</comment>
<evidence type="ECO:0000313" key="4">
    <source>
        <dbReference type="Proteomes" id="UP001222027"/>
    </source>
</evidence>
<organism evidence="3 4">
    <name type="scientific">Ensete ventricosum</name>
    <name type="common">Abyssinian banana</name>
    <name type="synonym">Musa ensete</name>
    <dbReference type="NCBI Taxonomy" id="4639"/>
    <lineage>
        <taxon>Eukaryota</taxon>
        <taxon>Viridiplantae</taxon>
        <taxon>Streptophyta</taxon>
        <taxon>Embryophyta</taxon>
        <taxon>Tracheophyta</taxon>
        <taxon>Spermatophyta</taxon>
        <taxon>Magnoliopsida</taxon>
        <taxon>Liliopsida</taxon>
        <taxon>Zingiberales</taxon>
        <taxon>Musaceae</taxon>
        <taxon>Ensete</taxon>
    </lineage>
</organism>
<feature type="repeat" description="PPR" evidence="2">
    <location>
        <begin position="350"/>
        <end position="384"/>
    </location>
</feature>
<keyword evidence="1" id="KW-0677">Repeat</keyword>
<dbReference type="NCBIfam" id="TIGR00756">
    <property type="entry name" value="PPR"/>
    <property type="match status" value="11"/>
</dbReference>
<dbReference type="PROSITE" id="PS51375">
    <property type="entry name" value="PPR"/>
    <property type="match status" value="11"/>
</dbReference>
<feature type="repeat" description="PPR" evidence="2">
    <location>
        <begin position="227"/>
        <end position="263"/>
    </location>
</feature>
<proteinExistence type="predicted"/>
<feature type="repeat" description="PPR" evidence="2">
    <location>
        <begin position="455"/>
        <end position="489"/>
    </location>
</feature>
<dbReference type="Proteomes" id="UP001222027">
    <property type="component" value="Unassembled WGS sequence"/>
</dbReference>
<dbReference type="InterPro" id="IPR011990">
    <property type="entry name" value="TPR-like_helical_dom_sf"/>
</dbReference>
<accession>A0AAV8RZ57</accession>
<name>A0AAV8RZ57_ENSVE</name>
<feature type="repeat" description="PPR" evidence="2">
    <location>
        <begin position="490"/>
        <end position="524"/>
    </location>
</feature>
<dbReference type="PANTHER" id="PTHR47942">
    <property type="entry name" value="TETRATRICOPEPTIDE REPEAT (TPR)-LIKE SUPERFAMILY PROTEIN-RELATED"/>
    <property type="match status" value="1"/>
</dbReference>
<dbReference type="PANTHER" id="PTHR47942:SF34">
    <property type="entry name" value="PPR CONTAINING PLANT-LIKE PROTEIN"/>
    <property type="match status" value="1"/>
</dbReference>
<dbReference type="InterPro" id="IPR002885">
    <property type="entry name" value="PPR_rpt"/>
</dbReference>